<dbReference type="InterPro" id="IPR009057">
    <property type="entry name" value="Homeodomain-like_sf"/>
</dbReference>
<name>H7FX17_9LACO</name>
<dbReference type="EMBL" id="AICL01000003">
    <property type="protein sequence ID" value="EIA33004.1"/>
    <property type="molecule type" value="Genomic_DNA"/>
</dbReference>
<comment type="caution">
    <text evidence="1">The sequence shown here is derived from an EMBL/GenBank/DDBJ whole genome shotgun (WGS) entry which is preliminary data.</text>
</comment>
<evidence type="ECO:0000313" key="1">
    <source>
        <dbReference type="EMBL" id="EIA33004.1"/>
    </source>
</evidence>
<reference evidence="1 2" key="1">
    <citation type="journal article" date="2012" name="J. Bacteriol.">
        <title>Genome Sequence of Lactobacillus salivarius SMXD51, a Potential Probiotic Strain Isolated from Chicken Cecum, Showing Anti-Campylobacter Activity.</title>
        <authorList>
            <person name="Kergourlay G."/>
            <person name="Messaoudi S."/>
            <person name="Dousset X."/>
            <person name="Prevost H."/>
        </authorList>
    </citation>
    <scope>NUCLEOTIDE SEQUENCE [LARGE SCALE GENOMIC DNA]</scope>
    <source>
        <strain evidence="1 2">SMXD51</strain>
    </source>
</reference>
<dbReference type="SUPFAM" id="SSF46689">
    <property type="entry name" value="Homeodomain-like"/>
    <property type="match status" value="1"/>
</dbReference>
<organism evidence="1 2">
    <name type="scientific">Ligilactobacillus salivarius SMXD51</name>
    <dbReference type="NCBI Taxonomy" id="1108963"/>
    <lineage>
        <taxon>Bacteria</taxon>
        <taxon>Bacillati</taxon>
        <taxon>Bacillota</taxon>
        <taxon>Bacilli</taxon>
        <taxon>Lactobacillales</taxon>
        <taxon>Lactobacillaceae</taxon>
        <taxon>Ligilactobacillus</taxon>
    </lineage>
</organism>
<dbReference type="PATRIC" id="fig|1108963.3.peg.1359"/>
<dbReference type="Proteomes" id="UP000003657">
    <property type="component" value="Unassembled WGS sequence"/>
</dbReference>
<dbReference type="Gene3D" id="1.10.357.10">
    <property type="entry name" value="Tetracycline Repressor, domain 2"/>
    <property type="match status" value="1"/>
</dbReference>
<protein>
    <submittedName>
        <fullName evidence="1">Transcriptional regulator (Tetr family) protein</fullName>
    </submittedName>
</protein>
<proteinExistence type="predicted"/>
<evidence type="ECO:0000313" key="2">
    <source>
        <dbReference type="Proteomes" id="UP000003657"/>
    </source>
</evidence>
<sequence length="192" mass="22278">MVYDTFCKVDTVSLINLNQRNDNLCLHPHLNIYLKKKKNTIILALLHEFSKVSLSKAQVAPIVKEAEIARGAFYKYFSDLTDAYIFLYKLAMKDIHTPFISKSDQTADAYVQQTRDFLTNTQKSKYYDLIRMHILHNEHHIPTKPMSPDVSPLVWAVAELCHATIRKSMSSPDKQDKYLEQLYIVLTKLLEN</sequence>
<accession>H7FX17</accession>
<dbReference type="AlphaFoldDB" id="H7FX17"/>
<gene>
    <name evidence="1" type="ORF">SMXD51_03328</name>
</gene>
<dbReference type="HOGENOM" id="CLU_069356_45_4_9"/>